<evidence type="ECO:0000313" key="1">
    <source>
        <dbReference type="EnsemblMetazoa" id="Aqu2.1.32056_001"/>
    </source>
</evidence>
<organism evidence="1">
    <name type="scientific">Amphimedon queenslandica</name>
    <name type="common">Sponge</name>
    <dbReference type="NCBI Taxonomy" id="400682"/>
    <lineage>
        <taxon>Eukaryota</taxon>
        <taxon>Metazoa</taxon>
        <taxon>Porifera</taxon>
        <taxon>Demospongiae</taxon>
        <taxon>Heteroscleromorpha</taxon>
        <taxon>Haplosclerida</taxon>
        <taxon>Niphatidae</taxon>
        <taxon>Amphimedon</taxon>
    </lineage>
</organism>
<dbReference type="AlphaFoldDB" id="A0A1X7UWK5"/>
<name>A0A1X7UWK5_AMPQE</name>
<dbReference type="PANTHER" id="PTHR34415:SF1">
    <property type="entry name" value="INTEGRASE CATALYTIC DOMAIN-CONTAINING PROTEIN"/>
    <property type="match status" value="1"/>
</dbReference>
<reference evidence="1" key="1">
    <citation type="submission" date="2017-05" db="UniProtKB">
        <authorList>
            <consortium name="EnsemblMetazoa"/>
        </authorList>
    </citation>
    <scope>IDENTIFICATION</scope>
</reference>
<sequence length="118" mass="13496">LTCSLSFKSHYKQVQFIFLLPGNVTYLVCCEAIPQKDNFLIDKSFNTGKGANPVISMVHFCLRNHGLNSVNIHFNADNCTGQNKNNTVILYLVWRVMTGLIRPFQYPFCKLDTKFSQD</sequence>
<dbReference type="EnsemblMetazoa" id="Aqu2.1.32056_001">
    <property type="protein sequence ID" value="Aqu2.1.32056_001"/>
    <property type="gene ID" value="Aqu2.1.32056"/>
</dbReference>
<accession>A0A1X7UWK5</accession>
<dbReference type="PANTHER" id="PTHR34415">
    <property type="entry name" value="INTEGRASE CATALYTIC DOMAIN-CONTAINING PROTEIN"/>
    <property type="match status" value="1"/>
</dbReference>
<proteinExistence type="predicted"/>
<dbReference type="InParanoid" id="A0A1X7UWK5"/>
<protein>
    <submittedName>
        <fullName evidence="1">Uncharacterized protein</fullName>
    </submittedName>
</protein>